<evidence type="ECO:0000313" key="2">
    <source>
        <dbReference type="EMBL" id="MBC8431279.1"/>
    </source>
</evidence>
<dbReference type="Pfam" id="PF00226">
    <property type="entry name" value="DnaJ"/>
    <property type="match status" value="1"/>
</dbReference>
<gene>
    <name evidence="2" type="ORF">H8D96_05110</name>
</gene>
<dbReference type="Gene3D" id="1.10.287.110">
    <property type="entry name" value="DnaJ domain"/>
    <property type="match status" value="1"/>
</dbReference>
<dbReference type="PROSITE" id="PS50076">
    <property type="entry name" value="DNAJ_2"/>
    <property type="match status" value="1"/>
</dbReference>
<organism evidence="2 3">
    <name type="scientific">Candidatus Desulfatibia vada</name>
    <dbReference type="NCBI Taxonomy" id="2841696"/>
    <lineage>
        <taxon>Bacteria</taxon>
        <taxon>Pseudomonadati</taxon>
        <taxon>Thermodesulfobacteriota</taxon>
        <taxon>Desulfobacteria</taxon>
        <taxon>Desulfobacterales</taxon>
        <taxon>Desulfobacterales incertae sedis</taxon>
        <taxon>Candidatus Desulfatibia</taxon>
    </lineage>
</organism>
<dbReference type="AlphaFoldDB" id="A0A8J6NRI2"/>
<dbReference type="CDD" id="cd06257">
    <property type="entry name" value="DnaJ"/>
    <property type="match status" value="1"/>
</dbReference>
<sequence length="222" mass="25795">MPKDYYVVLGVSRGANVNQIKRAYRRIAKQFHPDLTQSASSDKFREVIEAYETLADEERRRRYDAMLTQSLPVPSVTKVSRTVSRRITVFDEMDRFRSFTDEFFEGFLPGFYTRERGRSPEKDLFYEIILSPQEARQGGLFPITVPVIEACSRCSVSEVWDKFFCQECSGNVYIQAQREFSLSIPPNTKHRTQQSISLEDIGLKNTMLNIIVYIDPYLDDLD</sequence>
<dbReference type="PANTHER" id="PTHR43096">
    <property type="entry name" value="DNAJ HOMOLOG 1, MITOCHONDRIAL-RELATED"/>
    <property type="match status" value="1"/>
</dbReference>
<feature type="domain" description="J" evidence="1">
    <location>
        <begin position="4"/>
        <end position="67"/>
    </location>
</feature>
<dbReference type="PANTHER" id="PTHR43096:SF10">
    <property type="entry name" value="CHAPERONE PROTEIN DNAJ A6, CHLOROPLASTIC"/>
    <property type="match status" value="1"/>
</dbReference>
<comment type="caution">
    <text evidence="2">The sequence shown here is derived from an EMBL/GenBank/DDBJ whole genome shotgun (WGS) entry which is preliminary data.</text>
</comment>
<proteinExistence type="predicted"/>
<accession>A0A8J6NRI2</accession>
<dbReference type="SMART" id="SM00271">
    <property type="entry name" value="DnaJ"/>
    <property type="match status" value="1"/>
</dbReference>
<name>A0A8J6NRI2_9BACT</name>
<dbReference type="Proteomes" id="UP000605201">
    <property type="component" value="Unassembled WGS sequence"/>
</dbReference>
<dbReference type="InterPro" id="IPR001623">
    <property type="entry name" value="DnaJ_domain"/>
</dbReference>
<evidence type="ECO:0000259" key="1">
    <source>
        <dbReference type="PROSITE" id="PS50076"/>
    </source>
</evidence>
<dbReference type="GO" id="GO:0051082">
    <property type="term" value="F:unfolded protein binding"/>
    <property type="evidence" value="ECO:0007669"/>
    <property type="project" value="TreeGrafter"/>
</dbReference>
<evidence type="ECO:0000313" key="3">
    <source>
        <dbReference type="Proteomes" id="UP000605201"/>
    </source>
</evidence>
<reference evidence="2 3" key="1">
    <citation type="submission" date="2020-08" db="EMBL/GenBank/DDBJ databases">
        <title>Bridging the membrane lipid divide: bacteria of the FCB group superphylum have the potential to synthesize archaeal ether lipids.</title>
        <authorList>
            <person name="Villanueva L."/>
            <person name="Von Meijenfeldt F.A.B."/>
            <person name="Westbye A.B."/>
            <person name="Yadav S."/>
            <person name="Hopmans E.C."/>
            <person name="Dutilh B.E."/>
            <person name="Sinninghe Damste J.S."/>
        </authorList>
    </citation>
    <scope>NUCLEOTIDE SEQUENCE [LARGE SCALE GENOMIC DNA]</scope>
    <source>
        <strain evidence="2">NIOZ-UU17</strain>
    </source>
</reference>
<protein>
    <submittedName>
        <fullName evidence="2">J domain-containing protein</fullName>
    </submittedName>
</protein>
<dbReference type="SUPFAM" id="SSF46565">
    <property type="entry name" value="Chaperone J-domain"/>
    <property type="match status" value="1"/>
</dbReference>
<dbReference type="PRINTS" id="PR00625">
    <property type="entry name" value="JDOMAIN"/>
</dbReference>
<dbReference type="EMBL" id="JACNIG010000127">
    <property type="protein sequence ID" value="MBC8431279.1"/>
    <property type="molecule type" value="Genomic_DNA"/>
</dbReference>
<dbReference type="GO" id="GO:0005737">
    <property type="term" value="C:cytoplasm"/>
    <property type="evidence" value="ECO:0007669"/>
    <property type="project" value="TreeGrafter"/>
</dbReference>
<dbReference type="InterPro" id="IPR036869">
    <property type="entry name" value="J_dom_sf"/>
</dbReference>
<dbReference type="GO" id="GO:0042026">
    <property type="term" value="P:protein refolding"/>
    <property type="evidence" value="ECO:0007669"/>
    <property type="project" value="TreeGrafter"/>
</dbReference>